<dbReference type="RefSeq" id="YP_009226437.1">
    <property type="nucleotide sequence ID" value="NC_029106.1"/>
</dbReference>
<organism evidence="1 2">
    <name type="scientific">Achromobacter phage phiAxp-2</name>
    <dbReference type="NCBI Taxonomy" id="1664246"/>
    <lineage>
        <taxon>Viruses</taxon>
        <taxon>Duplodnaviria</taxon>
        <taxon>Heunggongvirae</taxon>
        <taxon>Uroviricota</taxon>
        <taxon>Caudoviricetes</taxon>
        <taxon>Casjensviridae</taxon>
        <taxon>Fengtaivirus</taxon>
        <taxon>Fengtaivirus Axp2</taxon>
    </lineage>
</organism>
<sequence length="77" mass="8383">MQVKVLKLIERVDPESKQLVQIPVGTELDVTPEEMRYWKRSGAVALIAEQVAQPADVSAVVDAAKAVKPAAKDNKVD</sequence>
<evidence type="ECO:0000313" key="2">
    <source>
        <dbReference type="Proteomes" id="UP000201646"/>
    </source>
</evidence>
<protein>
    <submittedName>
        <fullName evidence="1">Uncharacterized protein</fullName>
    </submittedName>
</protein>
<dbReference type="EMBL" id="KT321316">
    <property type="protein sequence ID" value="ALA45451.1"/>
    <property type="molecule type" value="Genomic_DNA"/>
</dbReference>
<dbReference type="GeneID" id="26798902"/>
<dbReference type="KEGG" id="vg:26798902"/>
<evidence type="ECO:0000313" key="1">
    <source>
        <dbReference type="EMBL" id="ALA45451.1"/>
    </source>
</evidence>
<keyword evidence="2" id="KW-1185">Reference proteome</keyword>
<reference evidence="1" key="1">
    <citation type="submission" date="2015-09" db="EMBL/GenBank/DDBJ databases">
        <authorList>
            <person name="Zhao X."/>
        </authorList>
    </citation>
    <scope>NUCLEOTIDE SEQUENCE</scope>
</reference>
<dbReference type="Proteomes" id="UP000201646">
    <property type="component" value="Segment"/>
</dbReference>
<gene>
    <name evidence="1" type="ORF">ADP64_000019</name>
</gene>
<name>A0A0K2FH98_9CAUD</name>
<proteinExistence type="predicted"/>
<accession>A0A0K2FH98</accession>